<dbReference type="PANTHER" id="PTHR30146:SF109">
    <property type="entry name" value="HTH-TYPE TRANSCRIPTIONAL REGULATOR GALS"/>
    <property type="match status" value="1"/>
</dbReference>
<evidence type="ECO:0000313" key="5">
    <source>
        <dbReference type="EMBL" id="SFL46656.1"/>
    </source>
</evidence>
<dbReference type="SUPFAM" id="SSF47413">
    <property type="entry name" value="lambda repressor-like DNA-binding domains"/>
    <property type="match status" value="1"/>
</dbReference>
<reference evidence="5 6" key="1">
    <citation type="submission" date="2016-10" db="EMBL/GenBank/DDBJ databases">
        <authorList>
            <person name="de Groot N.N."/>
        </authorList>
    </citation>
    <scope>NUCLEOTIDE SEQUENCE [LARGE SCALE GENOMIC DNA]</scope>
    <source>
        <strain evidence="5 6">ATCC 51327</strain>
    </source>
</reference>
<dbReference type="InterPro" id="IPR000843">
    <property type="entry name" value="HTH_LacI"/>
</dbReference>
<feature type="domain" description="HTH lacI-type" evidence="4">
    <location>
        <begin position="6"/>
        <end position="61"/>
    </location>
</feature>
<dbReference type="EMBL" id="FOTI01000013">
    <property type="protein sequence ID" value="SFL46656.1"/>
    <property type="molecule type" value="Genomic_DNA"/>
</dbReference>
<keyword evidence="3" id="KW-0804">Transcription</keyword>
<dbReference type="CDD" id="cd06267">
    <property type="entry name" value="PBP1_LacI_sugar_binding-like"/>
    <property type="match status" value="1"/>
</dbReference>
<dbReference type="Pfam" id="PF00356">
    <property type="entry name" value="LacI"/>
    <property type="match status" value="1"/>
</dbReference>
<dbReference type="InterPro" id="IPR010982">
    <property type="entry name" value="Lambda_DNA-bd_dom_sf"/>
</dbReference>
<sequence length="343" mass="38281">MVRKEITIKDVARLAECSPTTVSRVINNSEHPVSKDTAEKVEAAIKRLNFSPNRIAQGLKNDKSNIIGVIVHDICDSYFAQMIKGMEEFISEHEYIVNIYNTSRDVDKELHAVNMLKANRADAVVFAAGALMDKRYEREMYNVVEQLKSQGTILLGVTPHPFAIKNISLANQKAAEMITDYAIENGHQKIAFISGPQNLYTSYLRKQGVIKSLENHSLQFKQELLFEGDFTFEGGRKAALSLLNKIDQITAVVAANDATALGLIWELNNQGVKVPAEISVLGIDDLPEAKYSYPPLTTISLPIYNLGTNIGEYLLAQLNEEYDINIKPVEPKLLTRDSLKNIE</sequence>
<dbReference type="AlphaFoldDB" id="A0A1I4HYU2"/>
<gene>
    <name evidence="5" type="ORF">SAMN02983006_01225</name>
</gene>
<dbReference type="SMART" id="SM00354">
    <property type="entry name" value="HTH_LACI"/>
    <property type="match status" value="1"/>
</dbReference>
<name>A0A1I4HYU2_9FIRM</name>
<keyword evidence="1" id="KW-0805">Transcription regulation</keyword>
<dbReference type="InterPro" id="IPR046335">
    <property type="entry name" value="LacI/GalR-like_sensor"/>
</dbReference>
<dbReference type="GO" id="GO:0000976">
    <property type="term" value="F:transcription cis-regulatory region binding"/>
    <property type="evidence" value="ECO:0007669"/>
    <property type="project" value="TreeGrafter"/>
</dbReference>
<dbReference type="PANTHER" id="PTHR30146">
    <property type="entry name" value="LACI-RELATED TRANSCRIPTIONAL REPRESSOR"/>
    <property type="match status" value="1"/>
</dbReference>
<evidence type="ECO:0000256" key="3">
    <source>
        <dbReference type="ARBA" id="ARBA00023163"/>
    </source>
</evidence>
<dbReference type="Proteomes" id="UP000199006">
    <property type="component" value="Unassembled WGS sequence"/>
</dbReference>
<dbReference type="PROSITE" id="PS50932">
    <property type="entry name" value="HTH_LACI_2"/>
    <property type="match status" value="1"/>
</dbReference>
<dbReference type="GO" id="GO:0003700">
    <property type="term" value="F:DNA-binding transcription factor activity"/>
    <property type="evidence" value="ECO:0007669"/>
    <property type="project" value="TreeGrafter"/>
</dbReference>
<dbReference type="InterPro" id="IPR028082">
    <property type="entry name" value="Peripla_BP_I"/>
</dbReference>
<dbReference type="OrthoDB" id="308642at2"/>
<evidence type="ECO:0000259" key="4">
    <source>
        <dbReference type="PROSITE" id="PS50932"/>
    </source>
</evidence>
<dbReference type="STRING" id="29563.SAMN02983006_01225"/>
<keyword evidence="2" id="KW-0238">DNA-binding</keyword>
<evidence type="ECO:0000256" key="1">
    <source>
        <dbReference type="ARBA" id="ARBA00023015"/>
    </source>
</evidence>
<dbReference type="SUPFAM" id="SSF53822">
    <property type="entry name" value="Periplasmic binding protein-like I"/>
    <property type="match status" value="1"/>
</dbReference>
<proteinExistence type="predicted"/>
<keyword evidence="6" id="KW-1185">Reference proteome</keyword>
<dbReference type="CDD" id="cd01392">
    <property type="entry name" value="HTH_LacI"/>
    <property type="match status" value="1"/>
</dbReference>
<evidence type="ECO:0000256" key="2">
    <source>
        <dbReference type="ARBA" id="ARBA00023125"/>
    </source>
</evidence>
<dbReference type="Gene3D" id="1.10.260.40">
    <property type="entry name" value="lambda repressor-like DNA-binding domains"/>
    <property type="match status" value="1"/>
</dbReference>
<dbReference type="Gene3D" id="3.40.50.2300">
    <property type="match status" value="2"/>
</dbReference>
<protein>
    <submittedName>
        <fullName evidence="5">Transcriptional regulator, LacI family</fullName>
    </submittedName>
</protein>
<accession>A0A1I4HYU2</accession>
<evidence type="ECO:0000313" key="6">
    <source>
        <dbReference type="Proteomes" id="UP000199006"/>
    </source>
</evidence>
<dbReference type="Pfam" id="PF13377">
    <property type="entry name" value="Peripla_BP_3"/>
    <property type="match status" value="1"/>
</dbReference>
<dbReference type="RefSeq" id="WP_089861055.1">
    <property type="nucleotide sequence ID" value="NZ_FOTI01000013.1"/>
</dbReference>
<organism evidence="5 6">
    <name type="scientific">Halanaerobium salsuginis</name>
    <dbReference type="NCBI Taxonomy" id="29563"/>
    <lineage>
        <taxon>Bacteria</taxon>
        <taxon>Bacillati</taxon>
        <taxon>Bacillota</taxon>
        <taxon>Clostridia</taxon>
        <taxon>Halanaerobiales</taxon>
        <taxon>Halanaerobiaceae</taxon>
        <taxon>Halanaerobium</taxon>
    </lineage>
</organism>